<feature type="transmembrane region" description="Helical" evidence="1">
    <location>
        <begin position="38"/>
        <end position="57"/>
    </location>
</feature>
<organism evidence="2 3">
    <name type="scientific">Helicobacter gastrofelis</name>
    <dbReference type="NCBI Taxonomy" id="2849642"/>
    <lineage>
        <taxon>Bacteria</taxon>
        <taxon>Pseudomonadati</taxon>
        <taxon>Campylobacterota</taxon>
        <taxon>Epsilonproteobacteria</taxon>
        <taxon>Campylobacterales</taxon>
        <taxon>Helicobacteraceae</taxon>
        <taxon>Helicobacter</taxon>
    </lineage>
</organism>
<accession>A0ABN6I6B5</accession>
<keyword evidence="1" id="KW-0812">Transmembrane</keyword>
<reference evidence="2 3" key="1">
    <citation type="submission" date="2021-07" db="EMBL/GenBank/DDBJ databases">
        <title>Novel Helicobacter sp. Isolated from a cat.</title>
        <authorList>
            <person name="Rimbara E."/>
            <person name="Suzuki M."/>
        </authorList>
    </citation>
    <scope>NUCLEOTIDE SEQUENCE [LARGE SCALE GENOMIC DNA]</scope>
    <source>
        <strain evidence="3">NHP19-012</strain>
    </source>
</reference>
<keyword evidence="1" id="KW-0472">Membrane</keyword>
<gene>
    <name evidence="2" type="ORF">NHP190012_07980</name>
</gene>
<evidence type="ECO:0000256" key="1">
    <source>
        <dbReference type="SAM" id="Phobius"/>
    </source>
</evidence>
<dbReference type="Proteomes" id="UP000826146">
    <property type="component" value="Chromosome"/>
</dbReference>
<sequence>MRALESKQEGKTGFFSNLALASLEAVVLQTLGCLGFTINPLVGTILSTLLSILPSIFSKFVESKKEELVRGKVTNQVIPSILA</sequence>
<evidence type="ECO:0000313" key="2">
    <source>
        <dbReference type="EMBL" id="BCZ19156.1"/>
    </source>
</evidence>
<evidence type="ECO:0000313" key="3">
    <source>
        <dbReference type="Proteomes" id="UP000826146"/>
    </source>
</evidence>
<keyword evidence="3" id="KW-1185">Reference proteome</keyword>
<feature type="transmembrane region" description="Helical" evidence="1">
    <location>
        <begin position="12"/>
        <end position="32"/>
    </location>
</feature>
<dbReference type="EMBL" id="AP024819">
    <property type="protein sequence ID" value="BCZ19156.1"/>
    <property type="molecule type" value="Genomic_DNA"/>
</dbReference>
<name>A0ABN6I6B5_9HELI</name>
<proteinExistence type="predicted"/>
<keyword evidence="1" id="KW-1133">Transmembrane helix</keyword>
<protein>
    <submittedName>
        <fullName evidence="2">Uncharacterized protein</fullName>
    </submittedName>
</protein>